<proteinExistence type="predicted"/>
<dbReference type="EMBL" id="CADEPI010000024">
    <property type="protein sequence ID" value="CAB3366159.1"/>
    <property type="molecule type" value="Genomic_DNA"/>
</dbReference>
<dbReference type="Proteomes" id="UP000494165">
    <property type="component" value="Unassembled WGS sequence"/>
</dbReference>
<sequence length="163" mass="18722">MCALGVNRYKTELSETIYGPYGYCDEMVLGPKNSKHFLGRAQEPHLPETWPCQQPFGMKYRKGWTTGQTLDSQGRLGTEPKSQHELGRAFSRFGTPHDPNKCFGIRVNPDHSGGTMWKLMDNPHVDLTDDKYEVKPNSSFKYKKETKVEIPKFRNKKIAIKKN</sequence>
<name>A0A8S1CDC7_9INSE</name>
<accession>A0A8S1CDC7</accession>
<reference evidence="1 2" key="1">
    <citation type="submission" date="2020-04" db="EMBL/GenBank/DDBJ databases">
        <authorList>
            <person name="Alioto T."/>
            <person name="Alioto T."/>
            <person name="Gomez Garrido J."/>
        </authorList>
    </citation>
    <scope>NUCLEOTIDE SEQUENCE [LARGE SCALE GENOMIC DNA]</scope>
</reference>
<organism evidence="1 2">
    <name type="scientific">Cloeon dipterum</name>
    <dbReference type="NCBI Taxonomy" id="197152"/>
    <lineage>
        <taxon>Eukaryota</taxon>
        <taxon>Metazoa</taxon>
        <taxon>Ecdysozoa</taxon>
        <taxon>Arthropoda</taxon>
        <taxon>Hexapoda</taxon>
        <taxon>Insecta</taxon>
        <taxon>Pterygota</taxon>
        <taxon>Palaeoptera</taxon>
        <taxon>Ephemeroptera</taxon>
        <taxon>Pisciforma</taxon>
        <taxon>Baetidae</taxon>
        <taxon>Cloeon</taxon>
    </lineage>
</organism>
<protein>
    <submittedName>
        <fullName evidence="1">Uncharacterized protein</fullName>
    </submittedName>
</protein>
<keyword evidence="2" id="KW-1185">Reference proteome</keyword>
<comment type="caution">
    <text evidence="1">The sequence shown here is derived from an EMBL/GenBank/DDBJ whole genome shotgun (WGS) entry which is preliminary data.</text>
</comment>
<evidence type="ECO:0000313" key="1">
    <source>
        <dbReference type="EMBL" id="CAB3366159.1"/>
    </source>
</evidence>
<evidence type="ECO:0000313" key="2">
    <source>
        <dbReference type="Proteomes" id="UP000494165"/>
    </source>
</evidence>
<gene>
    <name evidence="1" type="ORF">CLODIP_2_CD01530</name>
</gene>
<dbReference type="AlphaFoldDB" id="A0A8S1CDC7"/>